<comment type="caution">
    <text evidence="2">The sequence shown here is derived from an EMBL/GenBank/DDBJ whole genome shotgun (WGS) entry which is preliminary data.</text>
</comment>
<proteinExistence type="predicted"/>
<keyword evidence="3" id="KW-1185">Reference proteome</keyword>
<evidence type="ECO:0000313" key="2">
    <source>
        <dbReference type="EMBL" id="OAT87120.1"/>
    </source>
</evidence>
<evidence type="ECO:0008006" key="4">
    <source>
        <dbReference type="Google" id="ProtNLM"/>
    </source>
</evidence>
<dbReference type="EMBL" id="LYVF01000002">
    <property type="protein sequence ID" value="OAT87120.1"/>
    <property type="molecule type" value="Genomic_DNA"/>
</dbReference>
<name>A0A1B7LKQ4_9FIRM</name>
<keyword evidence="1" id="KW-0812">Transmembrane</keyword>
<keyword evidence="1" id="KW-1133">Transmembrane helix</keyword>
<dbReference type="OrthoDB" id="7205479at2"/>
<organism evidence="2 3">
    <name type="scientific">Desulfotomaculum copahuensis</name>
    <dbReference type="NCBI Taxonomy" id="1838280"/>
    <lineage>
        <taxon>Bacteria</taxon>
        <taxon>Bacillati</taxon>
        <taxon>Bacillota</taxon>
        <taxon>Clostridia</taxon>
        <taxon>Eubacteriales</taxon>
        <taxon>Desulfotomaculaceae</taxon>
        <taxon>Desulfotomaculum</taxon>
    </lineage>
</organism>
<dbReference type="PANTHER" id="PTHR37309">
    <property type="entry name" value="SLR0284 PROTEIN"/>
    <property type="match status" value="1"/>
</dbReference>
<feature type="transmembrane region" description="Helical" evidence="1">
    <location>
        <begin position="80"/>
        <end position="105"/>
    </location>
</feature>
<sequence length="123" mass="13334">MSRLVLRIAANSLALYAAALVVPAVVLNDIWAGLLAGTVLTVLHVLIRPFLLLVALPVNLITLGLFTLVINTWMVMLTNWIVAGFAVPGFWPALAVSLLVTLFNLPLNRLNRLGRWNGKPPAC</sequence>
<dbReference type="AlphaFoldDB" id="A0A1B7LKQ4"/>
<evidence type="ECO:0000256" key="1">
    <source>
        <dbReference type="SAM" id="Phobius"/>
    </source>
</evidence>
<dbReference type="STRING" id="1838280.A6M21_02205"/>
<dbReference type="RefSeq" id="WP_066665900.1">
    <property type="nucleotide sequence ID" value="NZ_LYVF01000002.1"/>
</dbReference>
<feature type="transmembrane region" description="Helical" evidence="1">
    <location>
        <begin position="54"/>
        <end position="74"/>
    </location>
</feature>
<evidence type="ECO:0000313" key="3">
    <source>
        <dbReference type="Proteomes" id="UP000078532"/>
    </source>
</evidence>
<protein>
    <recommendedName>
        <fullName evidence="4">Phage holin family protein</fullName>
    </recommendedName>
</protein>
<dbReference type="Proteomes" id="UP000078532">
    <property type="component" value="Unassembled WGS sequence"/>
</dbReference>
<dbReference type="Pfam" id="PF04020">
    <property type="entry name" value="Phage_holin_4_2"/>
    <property type="match status" value="1"/>
</dbReference>
<reference evidence="2 3" key="1">
    <citation type="submission" date="2016-04" db="EMBL/GenBank/DDBJ databases">
        <authorList>
            <person name="Evans L.H."/>
            <person name="Alamgir A."/>
            <person name="Owens N."/>
            <person name="Weber N.D."/>
            <person name="Virtaneva K."/>
            <person name="Barbian K."/>
            <person name="Babar A."/>
            <person name="Rosenke K."/>
        </authorList>
    </citation>
    <scope>NUCLEOTIDE SEQUENCE [LARGE SCALE GENOMIC DNA]</scope>
    <source>
        <strain evidence="2 3">LMa1</strain>
    </source>
</reference>
<keyword evidence="1" id="KW-0472">Membrane</keyword>
<accession>A0A1B7LKQ4</accession>
<gene>
    <name evidence="2" type="ORF">A6M21_02205</name>
</gene>
<dbReference type="PANTHER" id="PTHR37309:SF1">
    <property type="entry name" value="SLR0284 PROTEIN"/>
    <property type="match status" value="1"/>
</dbReference>
<dbReference type="InterPro" id="IPR007165">
    <property type="entry name" value="Phage_holin_4_2"/>
</dbReference>